<evidence type="ECO:0000313" key="3">
    <source>
        <dbReference type="Proteomes" id="UP000492821"/>
    </source>
</evidence>
<dbReference type="AlphaFoldDB" id="A0A7E4UVK6"/>
<evidence type="ECO:0000313" key="4">
    <source>
        <dbReference type="WBParaSite" id="Pan_g13135.t1"/>
    </source>
</evidence>
<keyword evidence="3" id="KW-1185">Reference proteome</keyword>
<reference evidence="4" key="2">
    <citation type="submission" date="2020-10" db="UniProtKB">
        <authorList>
            <consortium name="WormBaseParasite"/>
        </authorList>
    </citation>
    <scope>IDENTIFICATION</scope>
</reference>
<feature type="signal peptide" evidence="2">
    <location>
        <begin position="1"/>
        <end position="19"/>
    </location>
</feature>
<name>A0A7E4UVK6_PANRE</name>
<protein>
    <submittedName>
        <fullName evidence="4">Uncharacterized protein</fullName>
    </submittedName>
</protein>
<accession>A0A7E4UVK6</accession>
<feature type="chain" id="PRO_5028939699" evidence="2">
    <location>
        <begin position="20"/>
        <end position="207"/>
    </location>
</feature>
<keyword evidence="1" id="KW-1133">Transmembrane helix</keyword>
<reference evidence="3" key="1">
    <citation type="journal article" date="2013" name="Genetics">
        <title>The draft genome and transcriptome of Panagrellus redivivus are shaped by the harsh demands of a free-living lifestyle.</title>
        <authorList>
            <person name="Srinivasan J."/>
            <person name="Dillman A.R."/>
            <person name="Macchietto M.G."/>
            <person name="Heikkinen L."/>
            <person name="Lakso M."/>
            <person name="Fracchia K.M."/>
            <person name="Antoshechkin I."/>
            <person name="Mortazavi A."/>
            <person name="Wong G."/>
            <person name="Sternberg P.W."/>
        </authorList>
    </citation>
    <scope>NUCLEOTIDE SEQUENCE [LARGE SCALE GENOMIC DNA]</scope>
    <source>
        <strain evidence="3">MT8872</strain>
    </source>
</reference>
<dbReference type="WBParaSite" id="Pan_g13135.t1">
    <property type="protein sequence ID" value="Pan_g13135.t1"/>
    <property type="gene ID" value="Pan_g13135"/>
</dbReference>
<keyword evidence="1" id="KW-0472">Membrane</keyword>
<evidence type="ECO:0000256" key="2">
    <source>
        <dbReference type="SAM" id="SignalP"/>
    </source>
</evidence>
<organism evidence="3 4">
    <name type="scientific">Panagrellus redivivus</name>
    <name type="common">Microworm</name>
    <dbReference type="NCBI Taxonomy" id="6233"/>
    <lineage>
        <taxon>Eukaryota</taxon>
        <taxon>Metazoa</taxon>
        <taxon>Ecdysozoa</taxon>
        <taxon>Nematoda</taxon>
        <taxon>Chromadorea</taxon>
        <taxon>Rhabditida</taxon>
        <taxon>Tylenchina</taxon>
        <taxon>Panagrolaimomorpha</taxon>
        <taxon>Panagrolaimoidea</taxon>
        <taxon>Panagrolaimidae</taxon>
        <taxon>Panagrellus</taxon>
    </lineage>
</organism>
<evidence type="ECO:0000256" key="1">
    <source>
        <dbReference type="SAM" id="Phobius"/>
    </source>
</evidence>
<feature type="transmembrane region" description="Helical" evidence="1">
    <location>
        <begin position="162"/>
        <end position="186"/>
    </location>
</feature>
<sequence length="207" mass="22956">MYHFISFLILVFVLDHSGAVVSMKVGDERTISFTGDILHLHIENPKKRNKERFVICLKSYPNNIASHCPQGYASVYYWTFAGLPASKYKINRRGKLVDEGVDKIAGDVVFNADNSLTLRVVELPYGCIVKLLNAVEVIPTTTTQKTTTTVTVPTKKASNNTIFYVIGGLALSFVLIVGGMIAWICWSRKPLTKKEAKDEVIVVNGSD</sequence>
<dbReference type="Proteomes" id="UP000492821">
    <property type="component" value="Unassembled WGS sequence"/>
</dbReference>
<keyword evidence="2" id="KW-0732">Signal</keyword>
<keyword evidence="1" id="KW-0812">Transmembrane</keyword>
<proteinExistence type="predicted"/>